<proteinExistence type="inferred from homology"/>
<dbReference type="PANTHER" id="PTHR31121:SF6">
    <property type="entry name" value="ALPHA-1,2 MANNOSYLTRANSFERASE KTR1"/>
    <property type="match status" value="1"/>
</dbReference>
<dbReference type="EMBL" id="JBAHYK010001312">
    <property type="protein sequence ID" value="KAL0568552.1"/>
    <property type="molecule type" value="Genomic_DNA"/>
</dbReference>
<evidence type="ECO:0000256" key="2">
    <source>
        <dbReference type="ARBA" id="ARBA00022679"/>
    </source>
</evidence>
<keyword evidence="5" id="KW-1185">Reference proteome</keyword>
<dbReference type="Proteomes" id="UP001465976">
    <property type="component" value="Unassembled WGS sequence"/>
</dbReference>
<evidence type="ECO:0008006" key="6">
    <source>
        <dbReference type="Google" id="ProtNLM"/>
    </source>
</evidence>
<dbReference type="InterPro" id="IPR002685">
    <property type="entry name" value="Glyco_trans_15"/>
</dbReference>
<evidence type="ECO:0000256" key="1">
    <source>
        <dbReference type="ARBA" id="ARBA00007677"/>
    </source>
</evidence>
<accession>A0ABR3F033</accession>
<evidence type="ECO:0000256" key="3">
    <source>
        <dbReference type="SAM" id="SignalP"/>
    </source>
</evidence>
<name>A0ABR3F033_9AGAR</name>
<keyword evidence="2" id="KW-0808">Transferase</keyword>
<evidence type="ECO:0000313" key="4">
    <source>
        <dbReference type="EMBL" id="KAL0568552.1"/>
    </source>
</evidence>
<dbReference type="PANTHER" id="PTHR31121">
    <property type="entry name" value="ALPHA-1,2 MANNOSYLTRANSFERASE KTR1"/>
    <property type="match status" value="1"/>
</dbReference>
<protein>
    <recommendedName>
        <fullName evidence="6">Glycosyltransferase family 15 protein</fullName>
    </recommendedName>
</protein>
<dbReference type="Pfam" id="PF01793">
    <property type="entry name" value="Glyco_transf_15"/>
    <property type="match status" value="2"/>
</dbReference>
<reference evidence="4 5" key="1">
    <citation type="submission" date="2024-02" db="EMBL/GenBank/DDBJ databases">
        <title>A draft genome for the cacao thread blight pathogen Marasmius crinis-equi.</title>
        <authorList>
            <person name="Cohen S.P."/>
            <person name="Baruah I.K."/>
            <person name="Amoako-Attah I."/>
            <person name="Bukari Y."/>
            <person name="Meinhardt L.W."/>
            <person name="Bailey B.A."/>
        </authorList>
    </citation>
    <scope>NUCLEOTIDE SEQUENCE [LARGE SCALE GENOMIC DNA]</scope>
    <source>
        <strain evidence="4 5">GH-76</strain>
    </source>
</reference>
<dbReference type="InterPro" id="IPR029044">
    <property type="entry name" value="Nucleotide-diphossugar_trans"/>
</dbReference>
<keyword evidence="3" id="KW-0732">Signal</keyword>
<sequence length="347" mass="40888">MRYASLVFLTVISFHWVFSYFNEAYGRATSFQSISSHFRGGTTAKTDPIPPEYIEDNDTLAFDRRANATFVVLARNSDLENTVRSIRRMEDRFNRVHQYPYVILNEEPFTDVFKERVSNVITSSVEYGLIPKEHWYQPDWIDEKKATASRKKMEQDGVIYGGEPDVHFHCDVNFDPFLYMEDHNKVYGFTITMYEFRKTIPTLWGHVRDFIKLHPEYVAEDNAMGFLSEDGGQTYNLCHFWSNFEIADMNFWRGEAYTAFFDYLESKGGFYYERWGDAPVHSIAAALFARKDQIHFFDEIGYEHSPYTHCPRSKETWKQGRCGCNQRTSFDYDGYSCLSKWDRLMES</sequence>
<feature type="chain" id="PRO_5046933220" description="Glycosyltransferase family 15 protein" evidence="3">
    <location>
        <begin position="20"/>
        <end position="347"/>
    </location>
</feature>
<dbReference type="Gene3D" id="3.90.550.10">
    <property type="entry name" value="Spore Coat Polysaccharide Biosynthesis Protein SpsA, Chain A"/>
    <property type="match status" value="2"/>
</dbReference>
<dbReference type="SUPFAM" id="SSF53448">
    <property type="entry name" value="Nucleotide-diphospho-sugar transferases"/>
    <property type="match status" value="1"/>
</dbReference>
<gene>
    <name evidence="4" type="ORF">V5O48_013431</name>
</gene>
<comment type="similarity">
    <text evidence="1">Belongs to the glycosyltransferase 15 family.</text>
</comment>
<organism evidence="4 5">
    <name type="scientific">Marasmius crinis-equi</name>
    <dbReference type="NCBI Taxonomy" id="585013"/>
    <lineage>
        <taxon>Eukaryota</taxon>
        <taxon>Fungi</taxon>
        <taxon>Dikarya</taxon>
        <taxon>Basidiomycota</taxon>
        <taxon>Agaricomycotina</taxon>
        <taxon>Agaricomycetes</taxon>
        <taxon>Agaricomycetidae</taxon>
        <taxon>Agaricales</taxon>
        <taxon>Marasmiineae</taxon>
        <taxon>Marasmiaceae</taxon>
        <taxon>Marasmius</taxon>
    </lineage>
</organism>
<feature type="signal peptide" evidence="3">
    <location>
        <begin position="1"/>
        <end position="19"/>
    </location>
</feature>
<evidence type="ECO:0000313" key="5">
    <source>
        <dbReference type="Proteomes" id="UP001465976"/>
    </source>
</evidence>
<comment type="caution">
    <text evidence="4">The sequence shown here is derived from an EMBL/GenBank/DDBJ whole genome shotgun (WGS) entry which is preliminary data.</text>
</comment>
<dbReference type="PIRSF" id="PIRSF018153">
    <property type="entry name" value="Glyco_trans_15"/>
    <property type="match status" value="1"/>
</dbReference>